<evidence type="ECO:0000313" key="2">
    <source>
        <dbReference type="Proteomes" id="UP001143364"/>
    </source>
</evidence>
<organism evidence="1 2">
    <name type="scientific">Methylopila jiangsuensis</name>
    <dbReference type="NCBI Taxonomy" id="586230"/>
    <lineage>
        <taxon>Bacteria</taxon>
        <taxon>Pseudomonadati</taxon>
        <taxon>Pseudomonadota</taxon>
        <taxon>Alphaproteobacteria</taxon>
        <taxon>Hyphomicrobiales</taxon>
        <taxon>Methylopilaceae</taxon>
        <taxon>Methylopila</taxon>
    </lineage>
</organism>
<sequence>MNQSRLTLIAVGGAVAAFALAVAVALGSRSYAPAPEKTPVAEKSSVSAPAAPPPAPDPLADLLPEMVDVLTSAYEDAPARFILTPWITPRLFCDSLKGMGLTGATLHQDMEPGRGWTCVTDLVKPVPGPDETASSLFVSARGLEPGRLDVLRLKLNLLDPKGGRRVRRVALDVARALFAQFRWRQSEAALRALHDLRDVRFRERGVTFELKREFGSAPRYNMIVTFERWLPPGPTDRFAPNRRPLTAPARDVDAIE</sequence>
<comment type="caution">
    <text evidence="1">The sequence shown here is derived from an EMBL/GenBank/DDBJ whole genome shotgun (WGS) entry which is preliminary data.</text>
</comment>
<dbReference type="RefSeq" id="WP_271205580.1">
    <property type="nucleotide sequence ID" value="NZ_BSFK01000016.1"/>
</dbReference>
<reference evidence="1" key="2">
    <citation type="submission" date="2023-01" db="EMBL/GenBank/DDBJ databases">
        <authorList>
            <person name="Sun Q."/>
            <person name="Evtushenko L."/>
        </authorList>
    </citation>
    <scope>NUCLEOTIDE SEQUENCE</scope>
    <source>
        <strain evidence="1">VKM B-2555</strain>
    </source>
</reference>
<dbReference type="Proteomes" id="UP001143364">
    <property type="component" value="Unassembled WGS sequence"/>
</dbReference>
<reference evidence="1" key="1">
    <citation type="journal article" date="2014" name="Int. J. Syst. Evol. Microbiol.">
        <title>Complete genome sequence of Corynebacterium casei LMG S-19264T (=DSM 44701T), isolated from a smear-ripened cheese.</title>
        <authorList>
            <consortium name="US DOE Joint Genome Institute (JGI-PGF)"/>
            <person name="Walter F."/>
            <person name="Albersmeier A."/>
            <person name="Kalinowski J."/>
            <person name="Ruckert C."/>
        </authorList>
    </citation>
    <scope>NUCLEOTIDE SEQUENCE</scope>
    <source>
        <strain evidence="1">VKM B-2555</strain>
    </source>
</reference>
<proteinExistence type="predicted"/>
<dbReference type="AlphaFoldDB" id="A0A9W6N503"/>
<dbReference type="EMBL" id="BSFK01000016">
    <property type="protein sequence ID" value="GLK77742.1"/>
    <property type="molecule type" value="Genomic_DNA"/>
</dbReference>
<name>A0A9W6N503_9HYPH</name>
<gene>
    <name evidence="1" type="ORF">GCM10008171_29960</name>
</gene>
<keyword evidence="2" id="KW-1185">Reference proteome</keyword>
<dbReference type="InterPro" id="IPR046071">
    <property type="entry name" value="DUF6030"/>
</dbReference>
<protein>
    <submittedName>
        <fullName evidence="1">Uncharacterized protein</fullName>
    </submittedName>
</protein>
<dbReference type="Pfam" id="PF19495">
    <property type="entry name" value="DUF6030"/>
    <property type="match status" value="1"/>
</dbReference>
<accession>A0A9W6N503</accession>
<evidence type="ECO:0000313" key="1">
    <source>
        <dbReference type="EMBL" id="GLK77742.1"/>
    </source>
</evidence>